<dbReference type="OrthoDB" id="2410195at2759"/>
<keyword evidence="2" id="KW-0808">Transferase</keyword>
<accession>A0A8H5FRF1</accession>
<gene>
    <name evidence="5" type="ORF">D9758_012770</name>
</gene>
<dbReference type="EMBL" id="JAACJM010000102">
    <property type="protein sequence ID" value="KAF5346394.1"/>
    <property type="molecule type" value="Genomic_DNA"/>
</dbReference>
<dbReference type="Pfam" id="PF00891">
    <property type="entry name" value="Methyltransf_2"/>
    <property type="match status" value="1"/>
</dbReference>
<sequence length="161" mass="18067">MTKNPAALTNGRAKFEGHNFLNPQPIKDASIFILKQVLHNWPDKYNVQILRNLREAATPSTTLVIIDKVLPYACRQPADGVLGQIEGDVNDIAPEPLLPNYGPLRDSAYGLDFTMMFYFNAQEHTLLQFKELLASTGWELKKCNPIDARSNFLRSVIAVPV</sequence>
<dbReference type="InterPro" id="IPR029063">
    <property type="entry name" value="SAM-dependent_MTases_sf"/>
</dbReference>
<dbReference type="InterPro" id="IPR001077">
    <property type="entry name" value="COMT_C"/>
</dbReference>
<dbReference type="Proteomes" id="UP000559256">
    <property type="component" value="Unassembled WGS sequence"/>
</dbReference>
<dbReference type="PANTHER" id="PTHR43712">
    <property type="entry name" value="PUTATIVE (AFU_ORTHOLOGUE AFUA_4G14580)-RELATED"/>
    <property type="match status" value="1"/>
</dbReference>
<reference evidence="5 6" key="1">
    <citation type="journal article" date="2020" name="ISME J.">
        <title>Uncovering the hidden diversity of litter-decomposition mechanisms in mushroom-forming fungi.</title>
        <authorList>
            <person name="Floudas D."/>
            <person name="Bentzer J."/>
            <person name="Ahren D."/>
            <person name="Johansson T."/>
            <person name="Persson P."/>
            <person name="Tunlid A."/>
        </authorList>
    </citation>
    <scope>NUCLEOTIDE SEQUENCE [LARGE SCALE GENOMIC DNA]</scope>
    <source>
        <strain evidence="5 6">CBS 291.85</strain>
    </source>
</reference>
<dbReference type="Gene3D" id="3.40.50.150">
    <property type="entry name" value="Vaccinia Virus protein VP39"/>
    <property type="match status" value="1"/>
</dbReference>
<proteinExistence type="predicted"/>
<comment type="caution">
    <text evidence="5">The sequence shown here is derived from an EMBL/GenBank/DDBJ whole genome shotgun (WGS) entry which is preliminary data.</text>
</comment>
<dbReference type="PANTHER" id="PTHR43712:SF2">
    <property type="entry name" value="O-METHYLTRANSFERASE CICE"/>
    <property type="match status" value="1"/>
</dbReference>
<evidence type="ECO:0000256" key="2">
    <source>
        <dbReference type="ARBA" id="ARBA00022679"/>
    </source>
</evidence>
<dbReference type="PROSITE" id="PS51683">
    <property type="entry name" value="SAM_OMT_II"/>
    <property type="match status" value="1"/>
</dbReference>
<keyword evidence="3" id="KW-0949">S-adenosyl-L-methionine</keyword>
<dbReference type="InterPro" id="IPR016461">
    <property type="entry name" value="COMT-like"/>
</dbReference>
<dbReference type="GO" id="GO:0032259">
    <property type="term" value="P:methylation"/>
    <property type="evidence" value="ECO:0007669"/>
    <property type="project" value="UniProtKB-KW"/>
</dbReference>
<feature type="domain" description="O-methyltransferase C-terminal" evidence="4">
    <location>
        <begin position="13"/>
        <end position="79"/>
    </location>
</feature>
<dbReference type="GO" id="GO:0008171">
    <property type="term" value="F:O-methyltransferase activity"/>
    <property type="evidence" value="ECO:0007669"/>
    <property type="project" value="InterPro"/>
</dbReference>
<protein>
    <recommendedName>
        <fullName evidence="4">O-methyltransferase C-terminal domain-containing protein</fullName>
    </recommendedName>
</protein>
<dbReference type="AlphaFoldDB" id="A0A8H5FRF1"/>
<evidence type="ECO:0000313" key="6">
    <source>
        <dbReference type="Proteomes" id="UP000559256"/>
    </source>
</evidence>
<evidence type="ECO:0000313" key="5">
    <source>
        <dbReference type="EMBL" id="KAF5346394.1"/>
    </source>
</evidence>
<keyword evidence="6" id="KW-1185">Reference proteome</keyword>
<evidence type="ECO:0000256" key="1">
    <source>
        <dbReference type="ARBA" id="ARBA00022603"/>
    </source>
</evidence>
<evidence type="ECO:0000256" key="3">
    <source>
        <dbReference type="ARBA" id="ARBA00022691"/>
    </source>
</evidence>
<keyword evidence="1" id="KW-0489">Methyltransferase</keyword>
<organism evidence="5 6">
    <name type="scientific">Tetrapyrgos nigripes</name>
    <dbReference type="NCBI Taxonomy" id="182062"/>
    <lineage>
        <taxon>Eukaryota</taxon>
        <taxon>Fungi</taxon>
        <taxon>Dikarya</taxon>
        <taxon>Basidiomycota</taxon>
        <taxon>Agaricomycotina</taxon>
        <taxon>Agaricomycetes</taxon>
        <taxon>Agaricomycetidae</taxon>
        <taxon>Agaricales</taxon>
        <taxon>Marasmiineae</taxon>
        <taxon>Marasmiaceae</taxon>
        <taxon>Tetrapyrgos</taxon>
    </lineage>
</organism>
<evidence type="ECO:0000259" key="4">
    <source>
        <dbReference type="Pfam" id="PF00891"/>
    </source>
</evidence>
<dbReference type="SUPFAM" id="SSF53335">
    <property type="entry name" value="S-adenosyl-L-methionine-dependent methyltransferases"/>
    <property type="match status" value="1"/>
</dbReference>
<name>A0A8H5FRF1_9AGAR</name>